<reference evidence="11 12" key="1">
    <citation type="submission" date="2020-08" db="EMBL/GenBank/DDBJ databases">
        <title>Genomic Encyclopedia of Type Strains, Phase IV (KMG-IV): sequencing the most valuable type-strain genomes for metagenomic binning, comparative biology and taxonomic classification.</title>
        <authorList>
            <person name="Goeker M."/>
        </authorList>
    </citation>
    <scope>NUCLEOTIDE SEQUENCE [LARGE SCALE GENOMIC DNA]</scope>
    <source>
        <strain evidence="11 12">DSM 105074</strain>
    </source>
</reference>
<organism evidence="11 12">
    <name type="scientific">Rhabdobacter roseus</name>
    <dbReference type="NCBI Taxonomy" id="1655419"/>
    <lineage>
        <taxon>Bacteria</taxon>
        <taxon>Pseudomonadati</taxon>
        <taxon>Bacteroidota</taxon>
        <taxon>Cytophagia</taxon>
        <taxon>Cytophagales</taxon>
        <taxon>Cytophagaceae</taxon>
        <taxon>Rhabdobacter</taxon>
    </lineage>
</organism>
<dbReference type="GO" id="GO:0004673">
    <property type="term" value="F:protein histidine kinase activity"/>
    <property type="evidence" value="ECO:0007669"/>
    <property type="project" value="UniProtKB-EC"/>
</dbReference>
<dbReference type="AlphaFoldDB" id="A0A840TK38"/>
<feature type="domain" description="Histidine kinase/HSP90-like ATPase" evidence="10">
    <location>
        <begin position="475"/>
        <end position="595"/>
    </location>
</feature>
<gene>
    <name evidence="11" type="ORF">HNQ92_001910</name>
</gene>
<protein>
    <recommendedName>
        <fullName evidence="2">histidine kinase</fullName>
        <ecNumber evidence="2">2.7.13.3</ecNumber>
    </recommendedName>
</protein>
<keyword evidence="12" id="KW-1185">Reference proteome</keyword>
<keyword evidence="8" id="KW-0802">TPR repeat</keyword>
<name>A0A840TK38_9BACT</name>
<dbReference type="InterPro" id="IPR011495">
    <property type="entry name" value="Sig_transdc_His_kin_sub2_dim/P"/>
</dbReference>
<keyword evidence="9" id="KW-0472">Membrane</keyword>
<dbReference type="InterPro" id="IPR019734">
    <property type="entry name" value="TPR_rpt"/>
</dbReference>
<dbReference type="Pfam" id="PF07568">
    <property type="entry name" value="HisKA_2"/>
    <property type="match status" value="1"/>
</dbReference>
<comment type="catalytic activity">
    <reaction evidence="1">
        <text>ATP + protein L-histidine = ADP + protein N-phospho-L-histidine.</text>
        <dbReference type="EC" id="2.7.13.3"/>
    </reaction>
</comment>
<dbReference type="EMBL" id="JACHGF010000002">
    <property type="protein sequence ID" value="MBB5283784.1"/>
    <property type="molecule type" value="Genomic_DNA"/>
</dbReference>
<evidence type="ECO:0000256" key="9">
    <source>
        <dbReference type="SAM" id="Phobius"/>
    </source>
</evidence>
<accession>A0A840TK38</accession>
<dbReference type="Gene3D" id="3.30.450.20">
    <property type="entry name" value="PAS domain"/>
    <property type="match status" value="1"/>
</dbReference>
<feature type="transmembrane region" description="Helical" evidence="9">
    <location>
        <begin position="342"/>
        <end position="362"/>
    </location>
</feature>
<dbReference type="PROSITE" id="PS50005">
    <property type="entry name" value="TPR"/>
    <property type="match status" value="1"/>
</dbReference>
<dbReference type="Gene3D" id="3.30.565.10">
    <property type="entry name" value="Histidine kinase-like ATPase, C-terminal domain"/>
    <property type="match status" value="1"/>
</dbReference>
<dbReference type="Proteomes" id="UP000557307">
    <property type="component" value="Unassembled WGS sequence"/>
</dbReference>
<evidence type="ECO:0000256" key="1">
    <source>
        <dbReference type="ARBA" id="ARBA00000085"/>
    </source>
</evidence>
<keyword evidence="9" id="KW-0812">Transmembrane</keyword>
<keyword evidence="5" id="KW-0547">Nucleotide-binding</keyword>
<dbReference type="Pfam" id="PF13581">
    <property type="entry name" value="HATPase_c_2"/>
    <property type="match status" value="1"/>
</dbReference>
<keyword evidence="6 11" id="KW-0418">Kinase</keyword>
<dbReference type="SUPFAM" id="SSF48452">
    <property type="entry name" value="TPR-like"/>
    <property type="match status" value="2"/>
</dbReference>
<proteinExistence type="predicted"/>
<evidence type="ECO:0000259" key="10">
    <source>
        <dbReference type="SMART" id="SM00387"/>
    </source>
</evidence>
<dbReference type="GO" id="GO:0005524">
    <property type="term" value="F:ATP binding"/>
    <property type="evidence" value="ECO:0007669"/>
    <property type="project" value="UniProtKB-KW"/>
</dbReference>
<keyword evidence="3" id="KW-0597">Phosphoprotein</keyword>
<dbReference type="Gene3D" id="1.25.40.10">
    <property type="entry name" value="Tetratricopeptide repeat domain"/>
    <property type="match status" value="2"/>
</dbReference>
<evidence type="ECO:0000256" key="8">
    <source>
        <dbReference type="PROSITE-ProRule" id="PRU00339"/>
    </source>
</evidence>
<dbReference type="PANTHER" id="PTHR41523:SF8">
    <property type="entry name" value="ETHYLENE RESPONSE SENSOR PROTEIN"/>
    <property type="match status" value="1"/>
</dbReference>
<feature type="repeat" description="TPR" evidence="8">
    <location>
        <begin position="59"/>
        <end position="92"/>
    </location>
</feature>
<dbReference type="RefSeq" id="WP_184173468.1">
    <property type="nucleotide sequence ID" value="NZ_JACHGF010000002.1"/>
</dbReference>
<evidence type="ECO:0000313" key="11">
    <source>
        <dbReference type="EMBL" id="MBB5283784.1"/>
    </source>
</evidence>
<dbReference type="InterPro" id="IPR036890">
    <property type="entry name" value="HATPase_C_sf"/>
</dbReference>
<dbReference type="EC" id="2.7.13.3" evidence="2"/>
<keyword evidence="7" id="KW-0067">ATP-binding</keyword>
<evidence type="ECO:0000256" key="3">
    <source>
        <dbReference type="ARBA" id="ARBA00022553"/>
    </source>
</evidence>
<dbReference type="InterPro" id="IPR011990">
    <property type="entry name" value="TPR-like_helical_dom_sf"/>
</dbReference>
<evidence type="ECO:0000256" key="4">
    <source>
        <dbReference type="ARBA" id="ARBA00022679"/>
    </source>
</evidence>
<evidence type="ECO:0000256" key="6">
    <source>
        <dbReference type="ARBA" id="ARBA00022777"/>
    </source>
</evidence>
<dbReference type="InterPro" id="IPR003594">
    <property type="entry name" value="HATPase_dom"/>
</dbReference>
<keyword evidence="4" id="KW-0808">Transferase</keyword>
<dbReference type="SMART" id="SM00387">
    <property type="entry name" value="HATPase_c"/>
    <property type="match status" value="1"/>
</dbReference>
<dbReference type="SUPFAM" id="SSF55874">
    <property type="entry name" value="ATPase domain of HSP90 chaperone/DNA topoisomerase II/histidine kinase"/>
    <property type="match status" value="1"/>
</dbReference>
<sequence length="596" mass="67621">MLPSILSTRYFFFLLLALPGYLFGQAQPATTPSSSPERLQKAQEAEQRARTENDSTQLAEAYYLYGKAYAIAGDFPTSQRYFLQSLRILEPRGDSFEVGRLYLRLAENESRRGNKPKAWQHALHAEQVLLHIGSEEGLHKAYGVLGQLSELTSDSTGQPDYNRSLTYYRKTERLAYKLKDTLGMADVWLKLGNLLSFQRSTEAIPYLMKALAVFRTKQKETSYAYTLIALSTADIQQKQFGRAWQALQETEQLMPRFPAEYDMAQALDQAFLGYYVETMQWQEAYERMIRLQTRKDIIGAIQRDNLISRLNTEFETQKKEAALETRTRELELSTQNQHLQRWFIITLFLLFALTLVISFIYFRLNRKNQRISQVNAQLVKEQSHRIKNHLQMVASLLNMQSRRLSDGSAKKAVTESQLRVQSIALLQRQLYDGQGVSEVDLDAFVTELATSVLRSCGYSYCQTSFHLEQVRLGADQAISLGLILTELITNACKYAFPNHDCPELRISCQVKNNRLHVTVVDNGPGLAKPIRLSALEPASGGSFGMQLIKMQAEQLLATFGFAGEEANGADKNMVNTTTTARSTGLIFHLDFPMSTP</sequence>
<dbReference type="PANTHER" id="PTHR41523">
    <property type="entry name" value="TWO-COMPONENT SYSTEM SENSOR PROTEIN"/>
    <property type="match status" value="1"/>
</dbReference>
<evidence type="ECO:0000256" key="2">
    <source>
        <dbReference type="ARBA" id="ARBA00012438"/>
    </source>
</evidence>
<keyword evidence="9" id="KW-1133">Transmembrane helix</keyword>
<comment type="caution">
    <text evidence="11">The sequence shown here is derived from an EMBL/GenBank/DDBJ whole genome shotgun (WGS) entry which is preliminary data.</text>
</comment>
<evidence type="ECO:0000256" key="7">
    <source>
        <dbReference type="ARBA" id="ARBA00022840"/>
    </source>
</evidence>
<evidence type="ECO:0000256" key="5">
    <source>
        <dbReference type="ARBA" id="ARBA00022741"/>
    </source>
</evidence>
<evidence type="ECO:0000313" key="12">
    <source>
        <dbReference type="Proteomes" id="UP000557307"/>
    </source>
</evidence>